<dbReference type="PANTHER" id="PTHR43100:SF1">
    <property type="entry name" value="GLUTAMATE SYNTHASE [NADPH] SMALL CHAIN"/>
    <property type="match status" value="1"/>
</dbReference>
<keyword evidence="11 19" id="KW-0560">Oxidoreductase</keyword>
<comment type="cofactor">
    <cofactor evidence="2">
        <name>[3Fe-4S] cluster</name>
        <dbReference type="ChEBI" id="CHEBI:21137"/>
    </cofactor>
</comment>
<evidence type="ECO:0000256" key="6">
    <source>
        <dbReference type="ARBA" id="ARBA00022630"/>
    </source>
</evidence>
<dbReference type="InterPro" id="IPR051394">
    <property type="entry name" value="Glutamate_Synthase"/>
</dbReference>
<sequence>MCYIEKPLPLCQIESEDSIVKRFKTGAMSYGSISQEAHECLAVAMNRLGGKSNSGEGGESPERLGTERGSAIKQVASGRFGVTSEYLVSAKEIQIKMAQGAKPGEGGHLPGKKVYPWIAKTRHSTPGVSLISPPPHHDIYSIEDLAQLIYDLKNANRAARISVKLVSEAGVGTIAAGVAKAGAQVVLISGYDGGTGAAPRTSIHNAGLPWELGLAETHQTLLRNGLRSRVTLETDGKLMTGRDVAIACMLGAEEFGFATAPLITMGCVMMRVCNLDTCPVGVATQNPELRKRFAGKPEHVENFMRFVAWELREHMAKLGVRTVEELVGRTDLLRPRAHAVNHRAGTVDLSAILNSPPTDPSVKTHFDPKDIFPFGLEKTIDLRVLERELGGALKTGEPKRLSINVSSTDRALGTILGSDITRLHGSSLADDTFVVKCYGGGGQSFGAFIPKGLTLELEGDANDYFGKGLSGGKLVVYPPKKSAFVAEENIIIGNVALYGATSGSAFVRGIAGERFCVRNSGATAVVEGVGDHGCEYMTGGRVVVLGPTGKNFAAGMSGGVAFVWDPNNDLYLRVNKELISMETLTEKHDIEELRVLLAAHTAATGSDRAKKILACMETSARQFKKILPRDYDKMLRTIARLEERGMCRADAEVEAFYINSKGGE</sequence>
<proteinExistence type="inferred from homology"/>
<dbReference type="CDD" id="cd02808">
    <property type="entry name" value="GltS_FMN"/>
    <property type="match status" value="1"/>
</dbReference>
<gene>
    <name evidence="19" type="primary">gltB_14</name>
    <name evidence="19" type="ORF">SDC9_75096</name>
</gene>
<dbReference type="Gene3D" id="2.160.20.60">
    <property type="entry name" value="Glutamate synthase, alpha subunit, C-terminal domain"/>
    <property type="match status" value="1"/>
</dbReference>
<evidence type="ECO:0000256" key="13">
    <source>
        <dbReference type="ARBA" id="ARBA00023014"/>
    </source>
</evidence>
<dbReference type="GO" id="GO:0016041">
    <property type="term" value="F:glutamate synthase (ferredoxin) activity"/>
    <property type="evidence" value="ECO:0007669"/>
    <property type="project" value="UniProtKB-EC"/>
</dbReference>
<dbReference type="Pfam" id="PF01645">
    <property type="entry name" value="Glu_synthase"/>
    <property type="match status" value="1"/>
</dbReference>
<dbReference type="AlphaFoldDB" id="A0A644YJL5"/>
<comment type="cofactor">
    <cofactor evidence="3">
        <name>FAD</name>
        <dbReference type="ChEBI" id="CHEBI:57692"/>
    </cofactor>
</comment>
<evidence type="ECO:0000256" key="2">
    <source>
        <dbReference type="ARBA" id="ARBA00001927"/>
    </source>
</evidence>
<evidence type="ECO:0000256" key="10">
    <source>
        <dbReference type="ARBA" id="ARBA00022962"/>
    </source>
</evidence>
<keyword evidence="14" id="KW-0314">Glutamate biosynthesis</keyword>
<dbReference type="FunFam" id="2.160.20.60:FF:000001">
    <property type="entry name" value="Glutamate synthase, large subunit"/>
    <property type="match status" value="1"/>
</dbReference>
<comment type="pathway">
    <text evidence="16">Amino-acid biosynthesis.</text>
</comment>
<comment type="caution">
    <text evidence="19">The sequence shown here is derived from an EMBL/GenBank/DDBJ whole genome shotgun (WGS) entry which is preliminary data.</text>
</comment>
<comment type="cofactor">
    <cofactor evidence="1">
        <name>FMN</name>
        <dbReference type="ChEBI" id="CHEBI:58210"/>
    </cofactor>
</comment>
<evidence type="ECO:0000256" key="11">
    <source>
        <dbReference type="ARBA" id="ARBA00023002"/>
    </source>
</evidence>
<evidence type="ECO:0000259" key="18">
    <source>
        <dbReference type="Pfam" id="PF01645"/>
    </source>
</evidence>
<evidence type="ECO:0000256" key="15">
    <source>
        <dbReference type="ARBA" id="ARBA00023291"/>
    </source>
</evidence>
<dbReference type="GO" id="GO:0046872">
    <property type="term" value="F:metal ion binding"/>
    <property type="evidence" value="ECO:0007669"/>
    <property type="project" value="UniProtKB-KW"/>
</dbReference>
<keyword evidence="8" id="KW-0479">Metal-binding</keyword>
<keyword evidence="5" id="KW-0028">Amino-acid biosynthesis</keyword>
<reference evidence="19" key="1">
    <citation type="submission" date="2019-08" db="EMBL/GenBank/DDBJ databases">
        <authorList>
            <person name="Kucharzyk K."/>
            <person name="Murdoch R.W."/>
            <person name="Higgins S."/>
            <person name="Loffler F."/>
        </authorList>
    </citation>
    <scope>NUCLEOTIDE SEQUENCE</scope>
</reference>
<evidence type="ECO:0000256" key="8">
    <source>
        <dbReference type="ARBA" id="ARBA00022723"/>
    </source>
</evidence>
<dbReference type="EC" id="1.4.7.1" evidence="19"/>
<dbReference type="Pfam" id="PF01493">
    <property type="entry name" value="GXGXG"/>
    <property type="match status" value="1"/>
</dbReference>
<dbReference type="PANTHER" id="PTHR43100">
    <property type="entry name" value="GLUTAMATE SYNTHASE [NADPH] SMALL CHAIN"/>
    <property type="match status" value="1"/>
</dbReference>
<keyword evidence="6" id="KW-0285">Flavoprotein</keyword>
<evidence type="ECO:0000259" key="17">
    <source>
        <dbReference type="Pfam" id="PF01493"/>
    </source>
</evidence>
<dbReference type="InterPro" id="IPR036485">
    <property type="entry name" value="Glu_synth_asu_C_sf"/>
</dbReference>
<dbReference type="SUPFAM" id="SSF51395">
    <property type="entry name" value="FMN-linked oxidoreductases"/>
    <property type="match status" value="1"/>
</dbReference>
<keyword evidence="9" id="KW-0274">FAD</keyword>
<dbReference type="InterPro" id="IPR002489">
    <property type="entry name" value="Glu_synth_asu_C"/>
</dbReference>
<evidence type="ECO:0000256" key="14">
    <source>
        <dbReference type="ARBA" id="ARBA00023164"/>
    </source>
</evidence>
<keyword evidence="12" id="KW-0408">Iron</keyword>
<feature type="domain" description="Glutamate synthase alpha subunit C-terminal" evidence="17">
    <location>
        <begin position="404"/>
        <end position="589"/>
    </location>
</feature>
<evidence type="ECO:0000256" key="16">
    <source>
        <dbReference type="ARBA" id="ARBA00029440"/>
    </source>
</evidence>
<evidence type="ECO:0000256" key="9">
    <source>
        <dbReference type="ARBA" id="ARBA00022827"/>
    </source>
</evidence>
<feature type="domain" description="Glutamate synthase" evidence="18">
    <location>
        <begin position="10"/>
        <end position="320"/>
    </location>
</feature>
<keyword evidence="15" id="KW-0003">3Fe-4S</keyword>
<keyword evidence="10" id="KW-0315">Glutamine amidotransferase</keyword>
<dbReference type="GO" id="GO:0051538">
    <property type="term" value="F:3 iron, 4 sulfur cluster binding"/>
    <property type="evidence" value="ECO:0007669"/>
    <property type="project" value="UniProtKB-KW"/>
</dbReference>
<comment type="similarity">
    <text evidence="4">Belongs to the glutamate synthase family.</text>
</comment>
<dbReference type="CDD" id="cd00982">
    <property type="entry name" value="gltB_C"/>
    <property type="match status" value="1"/>
</dbReference>
<keyword evidence="13" id="KW-0411">Iron-sulfur</keyword>
<dbReference type="GO" id="GO:0006537">
    <property type="term" value="P:glutamate biosynthetic process"/>
    <property type="evidence" value="ECO:0007669"/>
    <property type="project" value="UniProtKB-KW"/>
</dbReference>
<evidence type="ECO:0000256" key="5">
    <source>
        <dbReference type="ARBA" id="ARBA00022605"/>
    </source>
</evidence>
<dbReference type="SUPFAM" id="SSF69336">
    <property type="entry name" value="Alpha subunit of glutamate synthase, C-terminal domain"/>
    <property type="match status" value="1"/>
</dbReference>
<organism evidence="19">
    <name type="scientific">bioreactor metagenome</name>
    <dbReference type="NCBI Taxonomy" id="1076179"/>
    <lineage>
        <taxon>unclassified sequences</taxon>
        <taxon>metagenomes</taxon>
        <taxon>ecological metagenomes</taxon>
    </lineage>
</organism>
<dbReference type="EMBL" id="VSSQ01005289">
    <property type="protein sequence ID" value="MPM28570.1"/>
    <property type="molecule type" value="Genomic_DNA"/>
</dbReference>
<evidence type="ECO:0000256" key="3">
    <source>
        <dbReference type="ARBA" id="ARBA00001974"/>
    </source>
</evidence>
<evidence type="ECO:0000256" key="1">
    <source>
        <dbReference type="ARBA" id="ARBA00001917"/>
    </source>
</evidence>
<evidence type="ECO:0000256" key="7">
    <source>
        <dbReference type="ARBA" id="ARBA00022643"/>
    </source>
</evidence>
<evidence type="ECO:0000256" key="4">
    <source>
        <dbReference type="ARBA" id="ARBA00009716"/>
    </source>
</evidence>
<dbReference type="Gene3D" id="3.20.20.70">
    <property type="entry name" value="Aldolase class I"/>
    <property type="match status" value="1"/>
</dbReference>
<evidence type="ECO:0000256" key="12">
    <source>
        <dbReference type="ARBA" id="ARBA00023004"/>
    </source>
</evidence>
<accession>A0A644YJL5</accession>
<dbReference type="InterPro" id="IPR013785">
    <property type="entry name" value="Aldolase_TIM"/>
</dbReference>
<protein>
    <submittedName>
        <fullName evidence="19">Ferredoxin-dependent glutamate synthase 1</fullName>
        <ecNumber evidence="19">1.4.7.1</ecNumber>
    </submittedName>
</protein>
<name>A0A644YJL5_9ZZZZ</name>
<dbReference type="InterPro" id="IPR002932">
    <property type="entry name" value="Glu_synthdom"/>
</dbReference>
<evidence type="ECO:0000313" key="19">
    <source>
        <dbReference type="EMBL" id="MPM28570.1"/>
    </source>
</evidence>
<keyword evidence="7" id="KW-0288">FMN</keyword>